<dbReference type="Proteomes" id="UP000038009">
    <property type="component" value="Unassembled WGS sequence"/>
</dbReference>
<dbReference type="OMA" id="FFLEDTH"/>
<comment type="caution">
    <text evidence="3">The sequence shown here is derived from an EMBL/GenBank/DDBJ whole genome shotgun (WGS) entry which is preliminary data.</text>
</comment>
<dbReference type="InterPro" id="IPR051705">
    <property type="entry name" value="Gsp_Synthetase/Amidase"/>
</dbReference>
<dbReference type="Gene3D" id="3.90.1720.10">
    <property type="entry name" value="endopeptidase domain like (from Nostoc punctiforme)"/>
    <property type="match status" value="1"/>
</dbReference>
<dbReference type="AlphaFoldDB" id="A0A0N1HRT1"/>
<evidence type="ECO:0000256" key="1">
    <source>
        <dbReference type="SAM" id="MobiDB-lite"/>
    </source>
</evidence>
<protein>
    <submittedName>
        <fullName evidence="3">Uncharacterized protein</fullName>
    </submittedName>
</protein>
<dbReference type="OrthoDB" id="272188at2759"/>
<feature type="compositionally biased region" description="Basic residues" evidence="1">
    <location>
        <begin position="394"/>
        <end position="404"/>
    </location>
</feature>
<sequence length="447" mass="49448">MRASPYDSARRGGSPRTSKPRPRPLDLPLDPCYGTMDSTTIVNGNSGSTRTNEGDFTEKVPLLSYIVSPHSPLIQIRDHCHQQWVAVVLTLLLFAVTVYFVFGLSAPMRADRCVTPFGTLLGENGNIGAFSNCRSDYGGDRMDHFVSVGLQRLYTGSKWHALEYARRFWVLSSFLTFPSLPSSDYLMTLETANAVNGRRGGRGSPVVALERYTNMFLPQIKIKGNAVEGEDVLVAANITGNANNVPDDALPANQRLAMPAPRDLIVYAKRRETLPEAHVAVVVAVRGPFHTIAAAGKDVHWYLVKNASAEGRQPLTPQSTLPHELLAKDRSAAVTATRAKGSAEGNKTAPGGPSVLYYKIYVAEQNWDNTYWKSTATAARGEQRDTNDNSTHKLSPKREHKSFTKQRSYSRVLLLQEYMKPHGFFLEDTHNNRILGWIRATSRETSA</sequence>
<reference evidence="3 4" key="1">
    <citation type="journal article" date="2015" name="PLoS Pathog.">
        <title>Leptomonas seymouri: Adaptations to the Dixenous Life Cycle Analyzed by Genome Sequencing, Transcriptome Profiling and Co-infection with Leishmania donovani.</title>
        <authorList>
            <person name="Kraeva N."/>
            <person name="Butenko A."/>
            <person name="Hlavacova J."/>
            <person name="Kostygov A."/>
            <person name="Myskova J."/>
            <person name="Grybchuk D."/>
            <person name="Lestinova T."/>
            <person name="Votypka J."/>
            <person name="Volf P."/>
            <person name="Opperdoes F."/>
            <person name="Flegontov P."/>
            <person name="Lukes J."/>
            <person name="Yurchenko V."/>
        </authorList>
    </citation>
    <scope>NUCLEOTIDE SEQUENCE [LARGE SCALE GENOMIC DNA]</scope>
    <source>
        <strain evidence="3 4">ATCC 30220</strain>
    </source>
</reference>
<keyword evidence="4" id="KW-1185">Reference proteome</keyword>
<organism evidence="3 4">
    <name type="scientific">Leptomonas seymouri</name>
    <dbReference type="NCBI Taxonomy" id="5684"/>
    <lineage>
        <taxon>Eukaryota</taxon>
        <taxon>Discoba</taxon>
        <taxon>Euglenozoa</taxon>
        <taxon>Kinetoplastea</taxon>
        <taxon>Metakinetoplastina</taxon>
        <taxon>Trypanosomatida</taxon>
        <taxon>Trypanosomatidae</taxon>
        <taxon>Leishmaniinae</taxon>
        <taxon>Leptomonas</taxon>
    </lineage>
</organism>
<evidence type="ECO:0000313" key="3">
    <source>
        <dbReference type="EMBL" id="KPI83094.1"/>
    </source>
</evidence>
<keyword evidence="2" id="KW-0812">Transmembrane</keyword>
<dbReference type="PANTHER" id="PTHR30094:SF14">
    <property type="entry name" value="D-ALANYL-GLYCYL ENDOPEPTIDASE-LIKE PROTEIN"/>
    <property type="match status" value="1"/>
</dbReference>
<feature type="compositionally biased region" description="Basic and acidic residues" evidence="1">
    <location>
        <begin position="381"/>
        <end position="391"/>
    </location>
</feature>
<dbReference type="PANTHER" id="PTHR30094">
    <property type="entry name" value="BIFUNCTIONAL GLUTATHIONYLSPERMIDINE SYNTHETASE/AMIDASE-RELATED"/>
    <property type="match status" value="1"/>
</dbReference>
<name>A0A0N1HRT1_LEPSE</name>
<feature type="region of interest" description="Disordered" evidence="1">
    <location>
        <begin position="1"/>
        <end position="29"/>
    </location>
</feature>
<accession>A0A0N1HRT1</accession>
<evidence type="ECO:0000256" key="2">
    <source>
        <dbReference type="SAM" id="Phobius"/>
    </source>
</evidence>
<dbReference type="InterPro" id="IPR038765">
    <property type="entry name" value="Papain-like_cys_pep_sf"/>
</dbReference>
<dbReference type="VEuPathDB" id="TriTrypDB:Lsey_0440_0040"/>
<proteinExistence type="predicted"/>
<dbReference type="SUPFAM" id="SSF54001">
    <property type="entry name" value="Cysteine proteinases"/>
    <property type="match status" value="1"/>
</dbReference>
<gene>
    <name evidence="3" type="ORF">ABL78_7883</name>
</gene>
<evidence type="ECO:0000313" key="4">
    <source>
        <dbReference type="Proteomes" id="UP000038009"/>
    </source>
</evidence>
<dbReference type="EMBL" id="LJSK01000440">
    <property type="protein sequence ID" value="KPI83094.1"/>
    <property type="molecule type" value="Genomic_DNA"/>
</dbReference>
<keyword evidence="2" id="KW-1133">Transmembrane helix</keyword>
<feature type="transmembrane region" description="Helical" evidence="2">
    <location>
        <begin position="84"/>
        <end position="106"/>
    </location>
</feature>
<dbReference type="GO" id="GO:0016874">
    <property type="term" value="F:ligase activity"/>
    <property type="evidence" value="ECO:0007669"/>
    <property type="project" value="TreeGrafter"/>
</dbReference>
<keyword evidence="2" id="KW-0472">Membrane</keyword>
<feature type="region of interest" description="Disordered" evidence="1">
    <location>
        <begin position="378"/>
        <end position="406"/>
    </location>
</feature>